<dbReference type="AlphaFoldDB" id="A0A1J1IKT9"/>
<keyword evidence="1" id="KW-0472">Membrane</keyword>
<dbReference type="EMBL" id="CVRI01000054">
    <property type="protein sequence ID" value="CRL00164.1"/>
    <property type="molecule type" value="Genomic_DNA"/>
</dbReference>
<evidence type="ECO:0000256" key="1">
    <source>
        <dbReference type="SAM" id="Phobius"/>
    </source>
</evidence>
<organism evidence="2 3">
    <name type="scientific">Clunio marinus</name>
    <dbReference type="NCBI Taxonomy" id="568069"/>
    <lineage>
        <taxon>Eukaryota</taxon>
        <taxon>Metazoa</taxon>
        <taxon>Ecdysozoa</taxon>
        <taxon>Arthropoda</taxon>
        <taxon>Hexapoda</taxon>
        <taxon>Insecta</taxon>
        <taxon>Pterygota</taxon>
        <taxon>Neoptera</taxon>
        <taxon>Endopterygota</taxon>
        <taxon>Diptera</taxon>
        <taxon>Nematocera</taxon>
        <taxon>Chironomoidea</taxon>
        <taxon>Chironomidae</taxon>
        <taxon>Clunio</taxon>
    </lineage>
</organism>
<evidence type="ECO:0000313" key="2">
    <source>
        <dbReference type="EMBL" id="CRL00164.1"/>
    </source>
</evidence>
<evidence type="ECO:0000313" key="3">
    <source>
        <dbReference type="Proteomes" id="UP000183832"/>
    </source>
</evidence>
<sequence>MTAFTVLYDIFLIHCLLSFLIAVNAYKTALYHVIGKTSIIESEKHLRSYGAFLVKFCLACRIFQANLSCLLNKPTNSNCGVIFNYLEKCLFRFCRFPECSTIQGQKALTECREVFRRLHEIKKSIKQKNN</sequence>
<feature type="transmembrane region" description="Helical" evidence="1">
    <location>
        <begin position="6"/>
        <end position="26"/>
    </location>
</feature>
<keyword evidence="3" id="KW-1185">Reference proteome</keyword>
<gene>
    <name evidence="2" type="ORF">CLUMA_CG013440</name>
</gene>
<accession>A0A1J1IKT9</accession>
<proteinExistence type="predicted"/>
<name>A0A1J1IKT9_9DIPT</name>
<protein>
    <submittedName>
        <fullName evidence="2">CLUMA_CG013440, isoform A</fullName>
    </submittedName>
</protein>
<keyword evidence="1" id="KW-1133">Transmembrane helix</keyword>
<reference evidence="2 3" key="1">
    <citation type="submission" date="2015-04" db="EMBL/GenBank/DDBJ databases">
        <authorList>
            <person name="Syromyatnikov M.Y."/>
            <person name="Popov V.N."/>
        </authorList>
    </citation>
    <scope>NUCLEOTIDE SEQUENCE [LARGE SCALE GENOMIC DNA]</scope>
</reference>
<keyword evidence="1" id="KW-0812">Transmembrane</keyword>
<dbReference type="Proteomes" id="UP000183832">
    <property type="component" value="Unassembled WGS sequence"/>
</dbReference>